<evidence type="ECO:0000313" key="1">
    <source>
        <dbReference type="EMBL" id="JAT07379.1"/>
    </source>
</evidence>
<dbReference type="AlphaFoldDB" id="A0A1B6K7F0"/>
<organism evidence="1">
    <name type="scientific">Homalodisca liturata</name>
    <dbReference type="NCBI Taxonomy" id="320908"/>
    <lineage>
        <taxon>Eukaryota</taxon>
        <taxon>Metazoa</taxon>
        <taxon>Ecdysozoa</taxon>
        <taxon>Arthropoda</taxon>
        <taxon>Hexapoda</taxon>
        <taxon>Insecta</taxon>
        <taxon>Pterygota</taxon>
        <taxon>Neoptera</taxon>
        <taxon>Paraneoptera</taxon>
        <taxon>Hemiptera</taxon>
        <taxon>Auchenorrhyncha</taxon>
        <taxon>Membracoidea</taxon>
        <taxon>Cicadellidae</taxon>
        <taxon>Cicadellinae</taxon>
        <taxon>Proconiini</taxon>
        <taxon>Homalodisca</taxon>
    </lineage>
</organism>
<feature type="non-terminal residue" evidence="1">
    <location>
        <position position="173"/>
    </location>
</feature>
<proteinExistence type="predicted"/>
<dbReference type="EMBL" id="GECU01000328">
    <property type="protein sequence ID" value="JAT07379.1"/>
    <property type="molecule type" value="Transcribed_RNA"/>
</dbReference>
<protein>
    <submittedName>
        <fullName evidence="1">Uncharacterized protein</fullName>
    </submittedName>
</protein>
<accession>A0A1B6K7F0</accession>
<gene>
    <name evidence="1" type="ORF">g.52116</name>
</gene>
<reference evidence="1" key="1">
    <citation type="submission" date="2015-11" db="EMBL/GenBank/DDBJ databases">
        <title>De novo transcriptome assembly of four potential Pierce s Disease insect vectors from Arizona vineyards.</title>
        <authorList>
            <person name="Tassone E.E."/>
        </authorList>
    </citation>
    <scope>NUCLEOTIDE SEQUENCE</scope>
</reference>
<feature type="non-terminal residue" evidence="1">
    <location>
        <position position="1"/>
    </location>
</feature>
<sequence>SHRLQPLDLTFFGPLKSALSREFSLFMTQHAHTKILTSDIPSLLNNAYVKVATMEKGIKGFSAAGIYPLNPDKFTSEDFAPANEFQELVVEDDPETPSRKEQPVNDLRIVPGPSGIQDELFNKPRPSYISVADVAPIAKHNVTNKVTTSNKKLHSEILTSTPIKLCLEKRKKT</sequence>
<name>A0A1B6K7F0_9HEMI</name>